<evidence type="ECO:0000256" key="9">
    <source>
        <dbReference type="ARBA" id="ARBA00049985"/>
    </source>
</evidence>
<sequence length="364" mass="37944">MGRFPAIGPRYLAACCSAPCDAKSRECRNSSVLTGLTLPPSARNDAPVNSVMIETEELSRSYGSTRALDGVSFRMGQGKVLCLLGHNGAGKSTLVSILATALPPTQGVARVAGYDVVRQAREVRRRIGLTGQFAAVDGNLSGRDNLVLVARLLGARRAEARTRAGELLDAFDLAGAADRAASTYSGGMRRRLDLASSFVGHPRVLFLDEPTTGLDPVSRAALWEMVRSAVADGTTVLLTTQYLEEAEQLADRVIVLGHGRIIADGSVAQLKEQLGVSTVRATLADPAALPAALAALHRAGLEPQPGEPAGTVVAPVRESAALAAVVRALDEAGLAITGIALSEPTLDDVYVSLAEGLPELPVLS</sequence>
<keyword evidence="6" id="KW-1278">Translocase</keyword>
<evidence type="ECO:0000256" key="8">
    <source>
        <dbReference type="ARBA" id="ARBA00023251"/>
    </source>
</evidence>
<evidence type="ECO:0000256" key="1">
    <source>
        <dbReference type="ARBA" id="ARBA00004413"/>
    </source>
</evidence>
<evidence type="ECO:0000256" key="5">
    <source>
        <dbReference type="ARBA" id="ARBA00022840"/>
    </source>
</evidence>
<dbReference type="GO" id="GO:0043215">
    <property type="term" value="P:daunorubicin transport"/>
    <property type="evidence" value="ECO:0007669"/>
    <property type="project" value="InterPro"/>
</dbReference>
<feature type="domain" description="ABC transporter" evidence="10">
    <location>
        <begin position="53"/>
        <end position="283"/>
    </location>
</feature>
<dbReference type="PROSITE" id="PS50893">
    <property type="entry name" value="ABC_TRANSPORTER_2"/>
    <property type="match status" value="1"/>
</dbReference>
<keyword evidence="8" id="KW-0046">Antibiotic resistance</keyword>
<dbReference type="PANTHER" id="PTHR42711:SF19">
    <property type="entry name" value="DOXORUBICIN RESISTANCE ATP-BINDING PROTEIN DRRA"/>
    <property type="match status" value="1"/>
</dbReference>
<dbReference type="SMART" id="SM00382">
    <property type="entry name" value="AAA"/>
    <property type="match status" value="1"/>
</dbReference>
<protein>
    <submittedName>
        <fullName evidence="11">Daunorubicin resistance ABC transporter ATPase subunit</fullName>
    </submittedName>
</protein>
<keyword evidence="3" id="KW-1003">Cell membrane</keyword>
<name>G0WV69_STRVR</name>
<dbReference type="GO" id="GO:1900753">
    <property type="term" value="P:doxorubicin transport"/>
    <property type="evidence" value="ECO:0007669"/>
    <property type="project" value="InterPro"/>
</dbReference>
<dbReference type="InterPro" id="IPR005894">
    <property type="entry name" value="DrrA"/>
</dbReference>
<comment type="similarity">
    <text evidence="9">Belongs to the ABC transporter superfamily. Drug exporter-1 (DrugE1) (TC 3.A.1.105) family.</text>
</comment>
<reference evidence="11" key="1">
    <citation type="submission" date="2010-07" db="EMBL/GenBank/DDBJ databases">
        <authorList>
            <person name="Yin X.H."/>
        </authorList>
    </citation>
    <scope>NUCLEOTIDE SEQUENCE</scope>
    <source>
        <strain evidence="11">ATCC 29814</strain>
    </source>
</reference>
<keyword evidence="5" id="KW-0067">ATP-binding</keyword>
<dbReference type="GO" id="GO:0016887">
    <property type="term" value="F:ATP hydrolysis activity"/>
    <property type="evidence" value="ECO:0007669"/>
    <property type="project" value="InterPro"/>
</dbReference>
<evidence type="ECO:0000256" key="2">
    <source>
        <dbReference type="ARBA" id="ARBA00022448"/>
    </source>
</evidence>
<dbReference type="PANTHER" id="PTHR42711">
    <property type="entry name" value="ABC TRANSPORTER ATP-BINDING PROTEIN"/>
    <property type="match status" value="1"/>
</dbReference>
<dbReference type="InterPro" id="IPR017871">
    <property type="entry name" value="ABC_transporter-like_CS"/>
</dbReference>
<dbReference type="GO" id="GO:0046677">
    <property type="term" value="P:response to antibiotic"/>
    <property type="evidence" value="ECO:0007669"/>
    <property type="project" value="UniProtKB-KW"/>
</dbReference>
<dbReference type="InterPro" id="IPR027417">
    <property type="entry name" value="P-loop_NTPase"/>
</dbReference>
<accession>G0WV69</accession>
<evidence type="ECO:0000256" key="4">
    <source>
        <dbReference type="ARBA" id="ARBA00022741"/>
    </source>
</evidence>
<organism evidence="11">
    <name type="scientific">Streptomyces viridochromogenes</name>
    <dbReference type="NCBI Taxonomy" id="1938"/>
    <lineage>
        <taxon>Bacteria</taxon>
        <taxon>Bacillati</taxon>
        <taxon>Actinomycetota</taxon>
        <taxon>Actinomycetes</taxon>
        <taxon>Kitasatosporales</taxon>
        <taxon>Streptomycetaceae</taxon>
        <taxon>Streptomyces</taxon>
    </lineage>
</organism>
<dbReference type="PROSITE" id="PS00211">
    <property type="entry name" value="ABC_TRANSPORTER_1"/>
    <property type="match status" value="1"/>
</dbReference>
<evidence type="ECO:0000259" key="10">
    <source>
        <dbReference type="PROSITE" id="PS50893"/>
    </source>
</evidence>
<dbReference type="InterPro" id="IPR050763">
    <property type="entry name" value="ABC_transporter_ATP-binding"/>
</dbReference>
<dbReference type="InterPro" id="IPR003593">
    <property type="entry name" value="AAA+_ATPase"/>
</dbReference>
<keyword evidence="7" id="KW-0472">Membrane</keyword>
<evidence type="ECO:0000313" key="11">
    <source>
        <dbReference type="EMBL" id="AEG64685.1"/>
    </source>
</evidence>
<dbReference type="AlphaFoldDB" id="G0WV69"/>
<evidence type="ECO:0000256" key="7">
    <source>
        <dbReference type="ARBA" id="ARBA00023136"/>
    </source>
</evidence>
<dbReference type="SUPFAM" id="SSF52540">
    <property type="entry name" value="P-loop containing nucleoside triphosphate hydrolases"/>
    <property type="match status" value="1"/>
</dbReference>
<dbReference type="Gene3D" id="3.40.50.300">
    <property type="entry name" value="P-loop containing nucleotide triphosphate hydrolases"/>
    <property type="match status" value="1"/>
</dbReference>
<evidence type="ECO:0000256" key="3">
    <source>
        <dbReference type="ARBA" id="ARBA00022475"/>
    </source>
</evidence>
<comment type="subcellular location">
    <subcellularLocation>
        <location evidence="1">Cell membrane</location>
        <topology evidence="1">Peripheral membrane protein</topology>
        <orientation evidence="1">Cytoplasmic side</orientation>
    </subcellularLocation>
</comment>
<dbReference type="InterPro" id="IPR003439">
    <property type="entry name" value="ABC_transporter-like_ATP-bd"/>
</dbReference>
<dbReference type="Pfam" id="PF00005">
    <property type="entry name" value="ABC_tran"/>
    <property type="match status" value="1"/>
</dbReference>
<keyword evidence="4" id="KW-0547">Nucleotide-binding</keyword>
<evidence type="ECO:0000256" key="6">
    <source>
        <dbReference type="ARBA" id="ARBA00022967"/>
    </source>
</evidence>
<reference evidence="11" key="2">
    <citation type="journal article" date="2011" name="Gene">
        <title>Molecular cloning and identification of the laspartomycin biosynthetic gene cluster from Streptomyces viridochromogenes.</title>
        <authorList>
            <person name="Wang Y."/>
            <person name="Chen Y."/>
            <person name="Shen Q."/>
            <person name="Yin X."/>
        </authorList>
    </citation>
    <scope>NUCLEOTIDE SEQUENCE</scope>
    <source>
        <strain evidence="11">ATCC 29814</strain>
    </source>
</reference>
<dbReference type="NCBIfam" id="TIGR01188">
    <property type="entry name" value="drrA"/>
    <property type="match status" value="1"/>
</dbReference>
<dbReference type="EMBL" id="HM756254">
    <property type="protein sequence ID" value="AEG64685.1"/>
    <property type="molecule type" value="Genomic_DNA"/>
</dbReference>
<dbReference type="GO" id="GO:0005886">
    <property type="term" value="C:plasma membrane"/>
    <property type="evidence" value="ECO:0007669"/>
    <property type="project" value="UniProtKB-SubCell"/>
</dbReference>
<keyword evidence="2" id="KW-0813">Transport</keyword>
<proteinExistence type="inferred from homology"/>
<dbReference type="GO" id="GO:0005524">
    <property type="term" value="F:ATP binding"/>
    <property type="evidence" value="ECO:0007669"/>
    <property type="project" value="UniProtKB-KW"/>
</dbReference>